<gene>
    <name evidence="20" type="primary">TFRC</name>
</gene>
<dbReference type="InterPro" id="IPR007484">
    <property type="entry name" value="Peptidase_M28"/>
</dbReference>
<dbReference type="GO" id="GO:1900182">
    <property type="term" value="P:positive regulation of protein localization to nucleus"/>
    <property type="evidence" value="ECO:0007669"/>
    <property type="project" value="Ensembl"/>
</dbReference>
<dbReference type="CDD" id="cd02128">
    <property type="entry name" value="PA_TfR"/>
    <property type="match status" value="1"/>
</dbReference>
<dbReference type="OMA" id="YQDSNWI"/>
<dbReference type="GO" id="GO:0030890">
    <property type="term" value="P:positive regulation of B cell proliferation"/>
    <property type="evidence" value="ECO:0007669"/>
    <property type="project" value="Ensembl"/>
</dbReference>
<evidence type="ECO:0000256" key="15">
    <source>
        <dbReference type="RuleBase" id="RU367157"/>
    </source>
</evidence>
<feature type="region of interest" description="Disordered" evidence="16">
    <location>
        <begin position="102"/>
        <end position="122"/>
    </location>
</feature>
<dbReference type="GO" id="GO:0099072">
    <property type="term" value="P:regulation of postsynaptic membrane neurotransmitter receptor levels"/>
    <property type="evidence" value="ECO:0007669"/>
    <property type="project" value="Ensembl"/>
</dbReference>
<dbReference type="Bgee" id="ENSOANG00000038776">
    <property type="expression patterns" value="Expressed in testis and 7 other cell types or tissues"/>
</dbReference>
<dbReference type="GO" id="GO:0030316">
    <property type="term" value="P:osteoclast differentiation"/>
    <property type="evidence" value="ECO:0007669"/>
    <property type="project" value="Ensembl"/>
</dbReference>
<comment type="PTM">
    <text evidence="15">Stearoylated.</text>
</comment>
<dbReference type="Gene3D" id="3.40.630.10">
    <property type="entry name" value="Zn peptidases"/>
    <property type="match status" value="1"/>
</dbReference>
<keyword evidence="7" id="KW-0735">Signal-anchor</keyword>
<dbReference type="GeneID" id="100086559"/>
<feature type="domain" description="Peptidase M28" evidence="19">
    <location>
        <begin position="403"/>
        <end position="591"/>
    </location>
</feature>
<dbReference type="GO" id="GO:0045830">
    <property type="term" value="P:positive regulation of isotype switching"/>
    <property type="evidence" value="ECO:0007669"/>
    <property type="project" value="Ensembl"/>
</dbReference>
<evidence type="ECO:0000256" key="11">
    <source>
        <dbReference type="ARBA" id="ARBA00023157"/>
    </source>
</evidence>
<feature type="domain" description="PA" evidence="17">
    <location>
        <begin position="237"/>
        <end position="313"/>
    </location>
</feature>
<sequence length="773" mass="85668">MMDHARSALSNLFGGEPLSYTRFSLARQVDGDSSHVEMKLAADEEDGVENSSGDRTTRGVKRRNVLGNICFGIIAIAIFFLIGFMIGYLSFCKQVDPNGSCTSYSGEESEKTPSDTSAELPYEEPGLEYSPRLYWGDLKEILSKKLNVQPFLNTLTEISLKYPSREAGSQGDENLGHFIRSEFIKFKLDKVWSDEHYVKVQVKGSGAQNLVAFVNANGKNQELLEEPEGYVAYSANTTAVGKPVYANYGSKSDFAILKERNIAINGSIVIVRAGTITFAEKVANAESFKAAGVLIYLDRKDFALVEAKAAVFGHAHLGTGDPFTPGFPSFNHTQFPPSKSSGLPNIPAQTISRSAAETLMRQMDGEQCPQQWEGGPTCKINSLKDNLVKLVVNNMMVEKKINNIFGVVKGLDEPDRYVVVGAQRDAWGPGIAKSGVGTSLLLNLARTYSDMVLTGGYKPRRSVVFASWSAGEFGSVGATEWLEGYLSTLHLKAFTYINLDSAVVGDGNFKVSASPMLYTLLEKTMQEVKYPSGSSLFRDTDWVKDVEPLSLDNAAFPFIAYSGIPAVSFSFCGDKKYPYLGTQLDTLDNLKSFPNLNSLMRAAAEVAGQMMIRLTHDHELYLDYVRYNQELLKFIKAFSPFQQEIKALGLSLQWLYSARGDFVRATTALTTDFQNAESENKFITRLINDRIMKVEYYFLSPYVSPKETPFRHIFWGSGSHTLSALIEHLDLLKKKDDAFNETLFRNQLALATWTIQGVANALAGDIWDIDNEF</sequence>
<dbReference type="FunFam" id="3.50.30.30:FF:000010">
    <property type="entry name" value="Transferrin receptor protein 1"/>
    <property type="match status" value="1"/>
</dbReference>
<dbReference type="KEGG" id="oaa:100086559"/>
<comment type="subcellular location">
    <subcellularLocation>
        <location evidence="15">Cell membrane</location>
        <topology evidence="15">Single-pass type II membrane protein</topology>
    </subcellularLocation>
    <subcellularLocation>
        <location evidence="15">Melanosome</location>
    </subcellularLocation>
</comment>
<evidence type="ECO:0000256" key="1">
    <source>
        <dbReference type="ARBA" id="ARBA00005634"/>
    </source>
</evidence>
<reference evidence="20" key="2">
    <citation type="submission" date="2025-08" db="UniProtKB">
        <authorList>
            <consortium name="Ensembl"/>
        </authorList>
    </citation>
    <scope>IDENTIFICATION</scope>
    <source>
        <strain evidence="20">Glennie</strain>
    </source>
</reference>
<dbReference type="Pfam" id="PF04389">
    <property type="entry name" value="Peptidase_M28"/>
    <property type="match status" value="1"/>
</dbReference>
<dbReference type="SUPFAM" id="SSF47672">
    <property type="entry name" value="Transferrin receptor-like dimerisation domain"/>
    <property type="match status" value="1"/>
</dbReference>
<evidence type="ECO:0000256" key="5">
    <source>
        <dbReference type="ARBA" id="ARBA00022583"/>
    </source>
</evidence>
<evidence type="ECO:0000256" key="4">
    <source>
        <dbReference type="ARBA" id="ARBA00022553"/>
    </source>
</evidence>
<dbReference type="GO" id="GO:0060586">
    <property type="term" value="P:multicellular organismal-level iron ion homeostasis"/>
    <property type="evidence" value="ECO:0007669"/>
    <property type="project" value="Ensembl"/>
</dbReference>
<dbReference type="CDD" id="cd09848">
    <property type="entry name" value="M28_TfR"/>
    <property type="match status" value="1"/>
</dbReference>
<keyword evidence="12 15" id="KW-0675">Receptor</keyword>
<dbReference type="GO" id="GO:0042470">
    <property type="term" value="C:melanosome"/>
    <property type="evidence" value="ECO:0007669"/>
    <property type="project" value="UniProtKB-SubCell"/>
</dbReference>
<dbReference type="GO" id="GO:0006879">
    <property type="term" value="P:intracellular iron ion homeostasis"/>
    <property type="evidence" value="ECO:0000318"/>
    <property type="project" value="GO_Central"/>
</dbReference>
<evidence type="ECO:0000259" key="17">
    <source>
        <dbReference type="Pfam" id="PF02225"/>
    </source>
</evidence>
<evidence type="ECO:0000256" key="2">
    <source>
        <dbReference type="ARBA" id="ARBA00016899"/>
    </source>
</evidence>
<reference evidence="20" key="3">
    <citation type="submission" date="2025-09" db="UniProtKB">
        <authorList>
            <consortium name="Ensembl"/>
        </authorList>
    </citation>
    <scope>IDENTIFICATION</scope>
    <source>
        <strain evidence="20">Glennie</strain>
    </source>
</reference>
<evidence type="ECO:0000256" key="12">
    <source>
        <dbReference type="ARBA" id="ARBA00023170"/>
    </source>
</evidence>
<keyword evidence="14 15" id="KW-0449">Lipoprotein</keyword>
<dbReference type="InterPro" id="IPR037324">
    <property type="entry name" value="TfR1/2_PA"/>
</dbReference>
<organism evidence="20 21">
    <name type="scientific">Ornithorhynchus anatinus</name>
    <name type="common">Duckbill platypus</name>
    <dbReference type="NCBI Taxonomy" id="9258"/>
    <lineage>
        <taxon>Eukaryota</taxon>
        <taxon>Metazoa</taxon>
        <taxon>Chordata</taxon>
        <taxon>Craniata</taxon>
        <taxon>Vertebrata</taxon>
        <taxon>Euteleostomi</taxon>
        <taxon>Mammalia</taxon>
        <taxon>Monotremata</taxon>
        <taxon>Ornithorhynchidae</taxon>
        <taxon>Ornithorhynchus</taxon>
    </lineage>
</organism>
<dbReference type="CTD" id="7037"/>
<dbReference type="Gene3D" id="1.20.930.40">
    <property type="entry name" value="Transferrin receptor-like, dimerisation domain"/>
    <property type="match status" value="1"/>
</dbReference>
<evidence type="ECO:0000256" key="8">
    <source>
        <dbReference type="ARBA" id="ARBA00022989"/>
    </source>
</evidence>
<dbReference type="GO" id="GO:0043123">
    <property type="term" value="P:positive regulation of canonical NF-kappaB signal transduction"/>
    <property type="evidence" value="ECO:0007669"/>
    <property type="project" value="Ensembl"/>
</dbReference>
<dbReference type="FunFam" id="1.20.930.40:FF:000002">
    <property type="entry name" value="Transferrin receptor protein 1"/>
    <property type="match status" value="1"/>
</dbReference>
<protein>
    <recommendedName>
        <fullName evidence="2 15">Transferrin receptor protein 1</fullName>
    </recommendedName>
</protein>
<dbReference type="GO" id="GO:0031623">
    <property type="term" value="P:receptor internalization"/>
    <property type="evidence" value="ECO:0007669"/>
    <property type="project" value="UniProtKB-UniRule"/>
</dbReference>
<dbReference type="Ensembl" id="ENSOANT00000071241.1">
    <property type="protein sequence ID" value="ENSOANP00000043469.1"/>
    <property type="gene ID" value="ENSOANG00000038776.1"/>
</dbReference>
<dbReference type="GO" id="GO:0005769">
    <property type="term" value="C:early endosome"/>
    <property type="evidence" value="ECO:0007669"/>
    <property type="project" value="Ensembl"/>
</dbReference>
<dbReference type="GO" id="GO:0016323">
    <property type="term" value="C:basolateral plasma membrane"/>
    <property type="evidence" value="ECO:0007669"/>
    <property type="project" value="Ensembl"/>
</dbReference>
<keyword evidence="4" id="KW-0597">Phosphoprotein</keyword>
<dbReference type="InterPro" id="IPR039373">
    <property type="entry name" value="Peptidase_M28B"/>
</dbReference>
<dbReference type="GO" id="GO:0098794">
    <property type="term" value="C:postsynapse"/>
    <property type="evidence" value="ECO:0007669"/>
    <property type="project" value="Ensembl"/>
</dbReference>
<dbReference type="GO" id="GO:0048471">
    <property type="term" value="C:perinuclear region of cytoplasm"/>
    <property type="evidence" value="ECO:0007669"/>
    <property type="project" value="Ensembl"/>
</dbReference>
<evidence type="ECO:0000256" key="7">
    <source>
        <dbReference type="ARBA" id="ARBA00022968"/>
    </source>
</evidence>
<comment type="subunit">
    <text evidence="15">Homodimer; disulfide-linked.</text>
</comment>
<dbReference type="GO" id="GO:0019901">
    <property type="term" value="F:protein kinase binding"/>
    <property type="evidence" value="ECO:0007669"/>
    <property type="project" value="Ensembl"/>
</dbReference>
<dbReference type="GO" id="GO:0043066">
    <property type="term" value="P:negative regulation of apoptotic process"/>
    <property type="evidence" value="ECO:0007669"/>
    <property type="project" value="Ensembl"/>
</dbReference>
<dbReference type="PANTHER" id="PTHR10404:SF26">
    <property type="entry name" value="TRANSFERRIN RECEPTOR PROTEIN 1"/>
    <property type="match status" value="1"/>
</dbReference>
<dbReference type="InParanoid" id="A0A6I8NQG8"/>
<dbReference type="InterPro" id="IPR003137">
    <property type="entry name" value="PA_domain"/>
</dbReference>
<dbReference type="GO" id="GO:0004998">
    <property type="term" value="F:transferrin receptor activity"/>
    <property type="evidence" value="ECO:0007669"/>
    <property type="project" value="UniProtKB-UniRule"/>
</dbReference>
<dbReference type="InterPro" id="IPR046450">
    <property type="entry name" value="PA_dom_sf"/>
</dbReference>
<dbReference type="Pfam" id="PF04253">
    <property type="entry name" value="TFR_dimer"/>
    <property type="match status" value="1"/>
</dbReference>
<dbReference type="OrthoDB" id="5841748at2759"/>
<evidence type="ECO:0000256" key="6">
    <source>
        <dbReference type="ARBA" id="ARBA00022692"/>
    </source>
</evidence>
<dbReference type="GO" id="GO:0010008">
    <property type="term" value="C:endosome membrane"/>
    <property type="evidence" value="ECO:0007669"/>
    <property type="project" value="Ensembl"/>
</dbReference>
<dbReference type="GO" id="GO:0031334">
    <property type="term" value="P:positive regulation of protein-containing complex assembly"/>
    <property type="evidence" value="ECO:0007669"/>
    <property type="project" value="Ensembl"/>
</dbReference>
<comment type="similarity">
    <text evidence="1 15">Belongs to the peptidase M28 family. M28B subfamily.</text>
</comment>
<keyword evidence="10 15" id="KW-0564">Palmitate</keyword>
<evidence type="ECO:0000256" key="10">
    <source>
        <dbReference type="ARBA" id="ARBA00023139"/>
    </source>
</evidence>
<dbReference type="RefSeq" id="XP_028915063.1">
    <property type="nucleotide sequence ID" value="XM_029059230.2"/>
</dbReference>
<dbReference type="GO" id="GO:0033572">
    <property type="term" value="P:transferrin transport"/>
    <property type="evidence" value="ECO:0007669"/>
    <property type="project" value="UniProtKB-UniRule"/>
</dbReference>
<reference evidence="20 21" key="1">
    <citation type="journal article" date="2008" name="Nature">
        <title>Genome analysis of the platypus reveals unique signatures of evolution.</title>
        <authorList>
            <person name="Warren W.C."/>
            <person name="Hillier L.W."/>
            <person name="Marshall Graves J.A."/>
            <person name="Birney E."/>
            <person name="Ponting C.P."/>
            <person name="Grutzner F."/>
            <person name="Belov K."/>
            <person name="Miller W."/>
            <person name="Clarke L."/>
            <person name="Chinwalla A.T."/>
            <person name="Yang S.P."/>
            <person name="Heger A."/>
            <person name="Locke D.P."/>
            <person name="Miethke P."/>
            <person name="Waters P.D."/>
            <person name="Veyrunes F."/>
            <person name="Fulton L."/>
            <person name="Fulton B."/>
            <person name="Graves T."/>
            <person name="Wallis J."/>
            <person name="Puente X.S."/>
            <person name="Lopez-Otin C."/>
            <person name="Ordonez G.R."/>
            <person name="Eichler E.E."/>
            <person name="Chen L."/>
            <person name="Cheng Z."/>
            <person name="Deakin J.E."/>
            <person name="Alsop A."/>
            <person name="Thompson K."/>
            <person name="Kirby P."/>
            <person name="Papenfuss A.T."/>
            <person name="Wakefield M.J."/>
            <person name="Olender T."/>
            <person name="Lancet D."/>
            <person name="Huttley G.A."/>
            <person name="Smit A.F."/>
            <person name="Pask A."/>
            <person name="Temple-Smith P."/>
            <person name="Batzer M.A."/>
            <person name="Walker J.A."/>
            <person name="Konkel M.K."/>
            <person name="Harris R.S."/>
            <person name="Whittington C.M."/>
            <person name="Wong E.S."/>
            <person name="Gemmell N.J."/>
            <person name="Buschiazzo E."/>
            <person name="Vargas Jentzsch I.M."/>
            <person name="Merkel A."/>
            <person name="Schmitz J."/>
            <person name="Zemann A."/>
            <person name="Churakov G."/>
            <person name="Kriegs J.O."/>
            <person name="Brosius J."/>
            <person name="Murchison E.P."/>
            <person name="Sachidanandam R."/>
            <person name="Smith C."/>
            <person name="Hannon G.J."/>
            <person name="Tsend-Ayush E."/>
            <person name="McMillan D."/>
            <person name="Attenborough R."/>
            <person name="Rens W."/>
            <person name="Ferguson-Smith M."/>
            <person name="Lefevre C.M."/>
            <person name="Sharp J.A."/>
            <person name="Nicholas K.R."/>
            <person name="Ray D.A."/>
            <person name="Kube M."/>
            <person name="Reinhardt R."/>
            <person name="Pringle T.H."/>
            <person name="Taylor J."/>
            <person name="Jones R.C."/>
            <person name="Nixon B."/>
            <person name="Dacheux J.L."/>
            <person name="Niwa H."/>
            <person name="Sekita Y."/>
            <person name="Huang X."/>
            <person name="Stark A."/>
            <person name="Kheradpour P."/>
            <person name="Kellis M."/>
            <person name="Flicek P."/>
            <person name="Chen Y."/>
            <person name="Webber C."/>
            <person name="Hardison R."/>
            <person name="Nelson J."/>
            <person name="Hallsworth-Pepin K."/>
            <person name="Delehaunty K."/>
            <person name="Markovic C."/>
            <person name="Minx P."/>
            <person name="Feng Y."/>
            <person name="Kremitzki C."/>
            <person name="Mitreva M."/>
            <person name="Glasscock J."/>
            <person name="Wylie T."/>
            <person name="Wohldmann P."/>
            <person name="Thiru P."/>
            <person name="Nhan M.N."/>
            <person name="Pohl C.S."/>
            <person name="Smith S.M."/>
            <person name="Hou S."/>
            <person name="Nefedov M."/>
            <person name="de Jong P.J."/>
            <person name="Renfree M.B."/>
            <person name="Mardis E.R."/>
            <person name="Wilson R.K."/>
        </authorList>
    </citation>
    <scope>NUCLEOTIDE SEQUENCE [LARGE SCALE GENOMIC DNA]</scope>
    <source>
        <strain evidence="20 21">Glennie</strain>
    </source>
</reference>
<dbReference type="SUPFAM" id="SSF52025">
    <property type="entry name" value="PA domain"/>
    <property type="match status" value="1"/>
</dbReference>
<evidence type="ECO:0000313" key="20">
    <source>
        <dbReference type="Ensembl" id="ENSOANP00000043469.1"/>
    </source>
</evidence>
<dbReference type="GO" id="GO:1990712">
    <property type="term" value="C:HFE-transferrin receptor complex"/>
    <property type="evidence" value="ECO:0007669"/>
    <property type="project" value="Ensembl"/>
</dbReference>
<dbReference type="GO" id="GO:0044877">
    <property type="term" value="F:protein-containing complex binding"/>
    <property type="evidence" value="ECO:0007669"/>
    <property type="project" value="Ensembl"/>
</dbReference>
<evidence type="ECO:0000259" key="18">
    <source>
        <dbReference type="Pfam" id="PF04253"/>
    </source>
</evidence>
<evidence type="ECO:0000256" key="13">
    <source>
        <dbReference type="ARBA" id="ARBA00023180"/>
    </source>
</evidence>
<keyword evidence="5 15" id="KW-0254">Endocytosis</keyword>
<name>A0A6I8NQG8_ORNAN</name>
<dbReference type="PANTHER" id="PTHR10404">
    <property type="entry name" value="N-ACETYLATED-ALPHA-LINKED ACIDIC DIPEPTIDASE"/>
    <property type="match status" value="1"/>
</dbReference>
<evidence type="ECO:0000259" key="19">
    <source>
        <dbReference type="Pfam" id="PF04389"/>
    </source>
</evidence>
<feature type="domain" description="Transferrin receptor-like dimerisation" evidence="18">
    <location>
        <begin position="650"/>
        <end position="762"/>
    </location>
</feature>
<feature type="transmembrane region" description="Helical" evidence="15">
    <location>
        <begin position="65"/>
        <end position="91"/>
    </location>
</feature>
<dbReference type="FunFam" id="3.40.630.10:FF:000045">
    <property type="entry name" value="Transferrin receptor protein 1"/>
    <property type="match status" value="1"/>
</dbReference>
<dbReference type="FunCoup" id="A0A6I8NQG8">
    <property type="interactions" value="1578"/>
</dbReference>
<dbReference type="GO" id="GO:0055037">
    <property type="term" value="C:recycling endosome"/>
    <property type="evidence" value="ECO:0007669"/>
    <property type="project" value="Ensembl"/>
</dbReference>
<dbReference type="GO" id="GO:0035556">
    <property type="term" value="P:intracellular signal transduction"/>
    <property type="evidence" value="ECO:0007669"/>
    <property type="project" value="Ensembl"/>
</dbReference>
<dbReference type="Proteomes" id="UP000002279">
    <property type="component" value="Chromosome 1"/>
</dbReference>
<keyword evidence="6 15" id="KW-0812">Transmembrane</keyword>
<keyword evidence="21" id="KW-1185">Reference proteome</keyword>
<proteinExistence type="inferred from homology"/>
<evidence type="ECO:0000313" key="21">
    <source>
        <dbReference type="Proteomes" id="UP000002279"/>
    </source>
</evidence>
<evidence type="ECO:0000256" key="16">
    <source>
        <dbReference type="SAM" id="MobiDB-lite"/>
    </source>
</evidence>
<dbReference type="Gene3D" id="3.50.30.30">
    <property type="match status" value="1"/>
</dbReference>
<dbReference type="GO" id="GO:1990830">
    <property type="term" value="P:cellular response to leukemia inhibitory factor"/>
    <property type="evidence" value="ECO:0007669"/>
    <property type="project" value="Ensembl"/>
</dbReference>
<dbReference type="GO" id="GO:0070062">
    <property type="term" value="C:extracellular exosome"/>
    <property type="evidence" value="ECO:0007669"/>
    <property type="project" value="Ensembl"/>
</dbReference>
<keyword evidence="11" id="KW-1015">Disulfide bond</keyword>
<dbReference type="GO" id="GO:0042803">
    <property type="term" value="F:protein homodimerization activity"/>
    <property type="evidence" value="ECO:0007669"/>
    <property type="project" value="Ensembl"/>
</dbReference>
<keyword evidence="3 15" id="KW-1003">Cell membrane</keyword>
<dbReference type="GO" id="GO:0009897">
    <property type="term" value="C:external side of plasma membrane"/>
    <property type="evidence" value="ECO:0000318"/>
    <property type="project" value="GO_Central"/>
</dbReference>
<evidence type="ECO:0000256" key="9">
    <source>
        <dbReference type="ARBA" id="ARBA00023136"/>
    </source>
</evidence>
<dbReference type="Pfam" id="PF02225">
    <property type="entry name" value="PA"/>
    <property type="match status" value="1"/>
</dbReference>
<evidence type="ECO:0000256" key="3">
    <source>
        <dbReference type="ARBA" id="ARBA00022475"/>
    </source>
</evidence>
<keyword evidence="9 15" id="KW-0472">Membrane</keyword>
<dbReference type="GeneTree" id="ENSGT01030000234598"/>
<dbReference type="GO" id="GO:0010637">
    <property type="term" value="P:negative regulation of mitochondrial fusion"/>
    <property type="evidence" value="ECO:0007669"/>
    <property type="project" value="Ensembl"/>
</dbReference>
<dbReference type="InterPro" id="IPR036757">
    <property type="entry name" value="TFR-like_dimer_dom_sf"/>
</dbReference>
<dbReference type="SUPFAM" id="SSF53187">
    <property type="entry name" value="Zn-dependent exopeptidases"/>
    <property type="match status" value="1"/>
</dbReference>
<dbReference type="GO" id="GO:0005905">
    <property type="term" value="C:clathrin-coated pit"/>
    <property type="evidence" value="ECO:0007669"/>
    <property type="project" value="Ensembl"/>
</dbReference>
<dbReference type="InterPro" id="IPR007365">
    <property type="entry name" value="TFR-like_dimer_dom"/>
</dbReference>
<dbReference type="GO" id="GO:0042102">
    <property type="term" value="P:positive regulation of T cell proliferation"/>
    <property type="evidence" value="ECO:0007669"/>
    <property type="project" value="Ensembl"/>
</dbReference>
<dbReference type="GO" id="GO:0006826">
    <property type="term" value="P:iron ion transport"/>
    <property type="evidence" value="ECO:0000318"/>
    <property type="project" value="GO_Central"/>
</dbReference>
<dbReference type="GO" id="GO:0007166">
    <property type="term" value="P:cell surface receptor signaling pathway"/>
    <property type="evidence" value="ECO:0007669"/>
    <property type="project" value="Ensembl"/>
</dbReference>
<accession>A0A6I8NQG8</accession>
<keyword evidence="8 15" id="KW-1133">Transmembrane helix</keyword>
<comment type="function">
    <text evidence="15">Cellular uptake of iron occurs via receptor-mediated endocytosis of ligand-occupied transferrin receptor into specialized endosomes. Endosomal acidification leads to iron release. The apotransferrin-receptor complex is then recycled to the cell surface with a return to neutral pH and the concomitant loss of affinity of apotransferrin for its receptor. Transferrin receptor is necessary for development of erythrocytes and the nervous system. Acts as a lipid sensor that regulates mitochondrial fusion by regulating activation of the JNK pathway.</text>
</comment>
<keyword evidence="13 15" id="KW-0325">Glycoprotein</keyword>
<evidence type="ECO:0000256" key="14">
    <source>
        <dbReference type="ARBA" id="ARBA00023288"/>
    </source>
</evidence>
<dbReference type="GO" id="GO:0003725">
    <property type="term" value="F:double-stranded RNA binding"/>
    <property type="evidence" value="ECO:0007669"/>
    <property type="project" value="Ensembl"/>
</dbReference>
<dbReference type="AlphaFoldDB" id="A0A6I8NQG8"/>
<dbReference type="GO" id="GO:0071466">
    <property type="term" value="P:cellular response to xenobiotic stimulus"/>
    <property type="evidence" value="ECO:0007669"/>
    <property type="project" value="Ensembl"/>
</dbReference>